<dbReference type="Proteomes" id="UP001438707">
    <property type="component" value="Unassembled WGS sequence"/>
</dbReference>
<evidence type="ECO:0000256" key="6">
    <source>
        <dbReference type="SAM" id="MobiDB-lite"/>
    </source>
</evidence>
<comment type="caution">
    <text evidence="11">The sequence shown here is derived from an EMBL/GenBank/DDBJ whole genome shotgun (WGS) entry which is preliminary data.</text>
</comment>
<evidence type="ECO:0000256" key="5">
    <source>
        <dbReference type="ARBA" id="ARBA00023136"/>
    </source>
</evidence>
<dbReference type="InterPro" id="IPR014710">
    <property type="entry name" value="RmlC-like_jellyroll"/>
</dbReference>
<feature type="transmembrane region" description="Helical" evidence="7">
    <location>
        <begin position="960"/>
        <end position="982"/>
    </location>
</feature>
<dbReference type="CDD" id="cd00038">
    <property type="entry name" value="CAP_ED"/>
    <property type="match status" value="1"/>
</dbReference>
<dbReference type="Gene3D" id="2.60.120.10">
    <property type="entry name" value="Jelly Rolls"/>
    <property type="match status" value="1"/>
</dbReference>
<comment type="subcellular location">
    <subcellularLocation>
        <location evidence="1">Cell membrane</location>
    </subcellularLocation>
</comment>
<accession>A0AAW1S335</accession>
<feature type="transmembrane region" description="Helical" evidence="7">
    <location>
        <begin position="518"/>
        <end position="540"/>
    </location>
</feature>
<gene>
    <name evidence="11" type="ORF">WJX74_006102</name>
</gene>
<dbReference type="GO" id="GO:0005524">
    <property type="term" value="F:ATP binding"/>
    <property type="evidence" value="ECO:0007669"/>
    <property type="project" value="InterPro"/>
</dbReference>
<dbReference type="PANTHER" id="PTHR30224">
    <property type="entry name" value="ELECTRON TRANSPORT PROTEIN"/>
    <property type="match status" value="1"/>
</dbReference>
<dbReference type="InterPro" id="IPR002078">
    <property type="entry name" value="Sigma_54_int"/>
</dbReference>
<feature type="domain" description="Cyclic nucleotide-binding" evidence="8">
    <location>
        <begin position="55"/>
        <end position="170"/>
    </location>
</feature>
<dbReference type="PROSITE" id="PS50042">
    <property type="entry name" value="CNMP_BINDING_3"/>
    <property type="match status" value="1"/>
</dbReference>
<dbReference type="EMBL" id="JALJOS010000004">
    <property type="protein sequence ID" value="KAK9840245.1"/>
    <property type="molecule type" value="Genomic_DNA"/>
</dbReference>
<evidence type="ECO:0000313" key="11">
    <source>
        <dbReference type="EMBL" id="KAK9840245.1"/>
    </source>
</evidence>
<evidence type="ECO:0000256" key="1">
    <source>
        <dbReference type="ARBA" id="ARBA00004236"/>
    </source>
</evidence>
<dbReference type="PROSITE" id="PS51379">
    <property type="entry name" value="4FE4S_FER_2"/>
    <property type="match status" value="1"/>
</dbReference>
<feature type="transmembrane region" description="Helical" evidence="7">
    <location>
        <begin position="561"/>
        <end position="580"/>
    </location>
</feature>
<keyword evidence="5 7" id="KW-0472">Membrane</keyword>
<feature type="transmembrane region" description="Helical" evidence="7">
    <location>
        <begin position="1016"/>
        <end position="1037"/>
    </location>
</feature>
<dbReference type="InterPro" id="IPR058031">
    <property type="entry name" value="AAA_lid_NorR"/>
</dbReference>
<evidence type="ECO:0000256" key="2">
    <source>
        <dbReference type="ARBA" id="ARBA00022475"/>
    </source>
</evidence>
<dbReference type="PANTHER" id="PTHR30224:SF4">
    <property type="entry name" value="ELECTRON TRANSPORT PROTEIN YCCM-RELATED"/>
    <property type="match status" value="1"/>
</dbReference>
<dbReference type="AlphaFoldDB" id="A0AAW1S335"/>
<dbReference type="InterPro" id="IPR052378">
    <property type="entry name" value="NosR_regulator"/>
</dbReference>
<evidence type="ECO:0000259" key="10">
    <source>
        <dbReference type="PROSITE" id="PS51379"/>
    </source>
</evidence>
<keyword evidence="7" id="KW-1133">Transmembrane helix</keyword>
<dbReference type="SUPFAM" id="SSF51206">
    <property type="entry name" value="cAMP-binding domain-like"/>
    <property type="match status" value="1"/>
</dbReference>
<dbReference type="Gene3D" id="1.10.8.60">
    <property type="match status" value="1"/>
</dbReference>
<evidence type="ECO:0000313" key="12">
    <source>
        <dbReference type="Proteomes" id="UP001438707"/>
    </source>
</evidence>
<keyword evidence="3" id="KW-0547">Nucleotide-binding</keyword>
<dbReference type="GO" id="GO:0006355">
    <property type="term" value="P:regulation of DNA-templated transcription"/>
    <property type="evidence" value="ECO:0007669"/>
    <property type="project" value="InterPro"/>
</dbReference>
<feature type="transmembrane region" description="Helical" evidence="7">
    <location>
        <begin position="479"/>
        <end position="498"/>
    </location>
</feature>
<feature type="region of interest" description="Disordered" evidence="6">
    <location>
        <begin position="896"/>
        <end position="926"/>
    </location>
</feature>
<dbReference type="SUPFAM" id="SSF52540">
    <property type="entry name" value="P-loop containing nucleoside triphosphate hydrolases"/>
    <property type="match status" value="1"/>
</dbReference>
<dbReference type="SUPFAM" id="SSF54862">
    <property type="entry name" value="4Fe-4S ferredoxins"/>
    <property type="match status" value="1"/>
</dbReference>
<feature type="transmembrane region" description="Helical" evidence="7">
    <location>
        <begin position="592"/>
        <end position="611"/>
    </location>
</feature>
<dbReference type="InterPro" id="IPR017900">
    <property type="entry name" value="4Fe4S_Fe_S_CS"/>
</dbReference>
<dbReference type="Gene3D" id="3.40.50.300">
    <property type="entry name" value="P-loop containing nucleotide triphosphate hydrolases"/>
    <property type="match status" value="1"/>
</dbReference>
<feature type="domain" description="4Fe-4S ferredoxin-type" evidence="10">
    <location>
        <begin position="677"/>
        <end position="706"/>
    </location>
</feature>
<name>A0AAW1S335_9CHLO</name>
<sequence>MPYKSLAQTRQFPARHTSSFAAQAAISTVESAPQTQAQKLLSRSDDVQRLQQYDPFHSLPASHALALVQRAERITLHSGEDVSVAGHPASALLIVRDGELHAEDATYQGPFCSIDGMVGLREVLLGTNFTQTVRAATDVELWRISKADLDAVVAQYPDVGLHLYAAATKQLTALTEELQDDIQQREALRAYSVTSPKVGIIGSSRYAKRLRSQIVKASQDPARQHVLIFGEPGLEKDTIASLIHFGSPARREAMVRLDCARPDGGLAELFGRGKKKGLLHWLENGTLLLTNWHQAPASAQKRLIGLMTDGGYQRLPAHSRGRVTEAATSRDPAKVDAQDAKPLQCRARIIVTTQQAVQFPDACRTLQIKVAPLRVRATDVAELQRYFLKQAARRRGVPSLMLTPAAVRQLQSYNYPNNIKELESMVERAATQAADFGPEIPDSVFWFATKIQDRLRSNLFKGLPELKQILRTDWWPEKINHGFTVWIYPAYVALLLWGPQDPTRNFGISLFWNYWWPVIFFVYPFLGRVWCAVCPFMIYGEVVQRWRLAQGAVLRKWPRQLSQEWGPWFLFTLFAAILVWEEVWDLPHTPYLSAWLLLIITAGAMICSSIFERRLWCRYLCPIGGMNGLFAKLSVTELRAKQGICHSNCATFHCYKGGPAEPPEGLETNGCPLHSHPAQLTDNADCVLCMECLKACPHGSVEFRLRPPGIDLWTSHTPSAAELALQFMLLGAVFVHHLPAVSQQVGLDPANLEGQLPHSLASFVLLSLPALLALGAHGVTHYLIRVTHHLTASAANQTRASDGSEVSTGDPVRLGVSRIQQQASAVAAAAAQVAADMARESAHSVWTAAAGASGQLLNSIQIPTTLLPFSQQVSPTAAASSRGPTKRGIATPLQDRASGLDAAGPNPSPGPSGLERPGMGSTLGPSGVEVAELQSRQKVPTAVVGVAVGRSRPPQAFLQLAYGYLPLVWAGTLTHYLPAFLLQAGRILPVVSRTVYADHWSPLQPESLPEFAANPAVAAFLQAACLAFGTAASLALLRRLGGRPWLDIAPHCLLTLGFAAELHAVDPLLETPNAWLEECRKIGLSSTPCPPPPPLYGATSDPSGLASYQKDIARISTRSRSWGLLCLPGPRT</sequence>
<dbReference type="Pfam" id="PF12801">
    <property type="entry name" value="Fer4_5"/>
    <property type="match status" value="2"/>
</dbReference>
<evidence type="ECO:0000259" key="9">
    <source>
        <dbReference type="PROSITE" id="PS50045"/>
    </source>
</evidence>
<proteinExistence type="predicted"/>
<organism evidence="11 12">
    <name type="scientific">Apatococcus lobatus</name>
    <dbReference type="NCBI Taxonomy" id="904363"/>
    <lineage>
        <taxon>Eukaryota</taxon>
        <taxon>Viridiplantae</taxon>
        <taxon>Chlorophyta</taxon>
        <taxon>core chlorophytes</taxon>
        <taxon>Trebouxiophyceae</taxon>
        <taxon>Chlorellales</taxon>
        <taxon>Chlorellaceae</taxon>
        <taxon>Apatococcus</taxon>
    </lineage>
</organism>
<keyword evidence="7" id="KW-0812">Transmembrane</keyword>
<dbReference type="PROSITE" id="PS50045">
    <property type="entry name" value="SIGMA54_INTERACT_4"/>
    <property type="match status" value="1"/>
</dbReference>
<evidence type="ECO:0000259" key="8">
    <source>
        <dbReference type="PROSITE" id="PS50042"/>
    </source>
</evidence>
<evidence type="ECO:0000256" key="4">
    <source>
        <dbReference type="ARBA" id="ARBA00022840"/>
    </source>
</evidence>
<dbReference type="InterPro" id="IPR000595">
    <property type="entry name" value="cNMP-bd_dom"/>
</dbReference>
<dbReference type="Pfam" id="PF00158">
    <property type="entry name" value="Sigma54_activat"/>
    <property type="match status" value="1"/>
</dbReference>
<keyword evidence="4" id="KW-0067">ATP-binding</keyword>
<dbReference type="PROSITE" id="PS00198">
    <property type="entry name" value="4FE4S_FER_1"/>
    <property type="match status" value="1"/>
</dbReference>
<protein>
    <submittedName>
        <fullName evidence="11">Uncharacterized protein</fullName>
    </submittedName>
</protein>
<keyword evidence="2" id="KW-1003">Cell membrane</keyword>
<dbReference type="InterPro" id="IPR017896">
    <property type="entry name" value="4Fe4S_Fe-S-bd"/>
</dbReference>
<evidence type="ECO:0000256" key="7">
    <source>
        <dbReference type="SAM" id="Phobius"/>
    </source>
</evidence>
<evidence type="ECO:0000256" key="3">
    <source>
        <dbReference type="ARBA" id="ARBA00022741"/>
    </source>
</evidence>
<feature type="domain" description="Sigma-54 factor interaction" evidence="9">
    <location>
        <begin position="200"/>
        <end position="431"/>
    </location>
</feature>
<dbReference type="InterPro" id="IPR018490">
    <property type="entry name" value="cNMP-bd_dom_sf"/>
</dbReference>
<reference evidence="11 12" key="1">
    <citation type="journal article" date="2024" name="Nat. Commun.">
        <title>Phylogenomics reveals the evolutionary origins of lichenization in chlorophyte algae.</title>
        <authorList>
            <person name="Puginier C."/>
            <person name="Libourel C."/>
            <person name="Otte J."/>
            <person name="Skaloud P."/>
            <person name="Haon M."/>
            <person name="Grisel S."/>
            <person name="Petersen M."/>
            <person name="Berrin J.G."/>
            <person name="Delaux P.M."/>
            <person name="Dal Grande F."/>
            <person name="Keller J."/>
        </authorList>
    </citation>
    <scope>NUCLEOTIDE SEQUENCE [LARGE SCALE GENOMIC DNA]</scope>
    <source>
        <strain evidence="11 12">SAG 2145</strain>
    </source>
</reference>
<dbReference type="GO" id="GO:0005886">
    <property type="term" value="C:plasma membrane"/>
    <property type="evidence" value="ECO:0007669"/>
    <property type="project" value="UniProtKB-SubCell"/>
</dbReference>
<keyword evidence="12" id="KW-1185">Reference proteome</keyword>
<dbReference type="Pfam" id="PF25601">
    <property type="entry name" value="AAA_lid_14"/>
    <property type="match status" value="1"/>
</dbReference>
<dbReference type="InterPro" id="IPR027417">
    <property type="entry name" value="P-loop_NTPase"/>
</dbReference>